<dbReference type="FunFam" id="3.40.120.10:FF:000003">
    <property type="entry name" value="Phosphoglucosamine mutase"/>
    <property type="match status" value="1"/>
</dbReference>
<dbReference type="InterPro" id="IPR005846">
    <property type="entry name" value="A-D-PHexomutase_a/b/a-III"/>
</dbReference>
<comment type="function">
    <text evidence="6 8">Catalyzes the conversion of glucosamine-6-phosphate to glucosamine-1-phosphate.</text>
</comment>
<dbReference type="PANTHER" id="PTHR42946:SF1">
    <property type="entry name" value="PHOSPHOGLUCOMUTASE (ALPHA-D-GLUCOSE-1,6-BISPHOSPHATE-DEPENDENT)"/>
    <property type="match status" value="1"/>
</dbReference>
<comment type="PTM">
    <text evidence="6">Activated by phosphorylation.</text>
</comment>
<dbReference type="GO" id="GO:0005975">
    <property type="term" value="P:carbohydrate metabolic process"/>
    <property type="evidence" value="ECO:0007669"/>
    <property type="project" value="InterPro"/>
</dbReference>
<dbReference type="Gene3D" id="3.40.120.10">
    <property type="entry name" value="Alpha-D-Glucose-1,6-Bisphosphate, subunit A, domain 3"/>
    <property type="match status" value="3"/>
</dbReference>
<feature type="binding site" evidence="6">
    <location>
        <position position="243"/>
    </location>
    <ligand>
        <name>Mg(2+)</name>
        <dbReference type="ChEBI" id="CHEBI:18420"/>
    </ligand>
</feature>
<feature type="active site" description="Phosphoserine intermediate" evidence="6">
    <location>
        <position position="104"/>
    </location>
</feature>
<dbReference type="SUPFAM" id="SSF53738">
    <property type="entry name" value="Phosphoglucomutase, first 3 domains"/>
    <property type="match status" value="3"/>
</dbReference>
<keyword evidence="2 6" id="KW-0597">Phosphoprotein</keyword>
<evidence type="ECO:0000256" key="3">
    <source>
        <dbReference type="ARBA" id="ARBA00022723"/>
    </source>
</evidence>
<dbReference type="GO" id="GO:0008966">
    <property type="term" value="F:phosphoglucosamine mutase activity"/>
    <property type="evidence" value="ECO:0007669"/>
    <property type="project" value="UniProtKB-UniRule"/>
</dbReference>
<protein>
    <recommendedName>
        <fullName evidence="6 8">Phosphoglucosamine mutase</fullName>
        <ecNumber evidence="6 8">5.4.2.10</ecNumber>
    </recommendedName>
</protein>
<keyword evidence="14" id="KW-1185">Reference proteome</keyword>
<dbReference type="PANTHER" id="PTHR42946">
    <property type="entry name" value="PHOSPHOHEXOSE MUTASE"/>
    <property type="match status" value="1"/>
</dbReference>
<evidence type="ECO:0000256" key="2">
    <source>
        <dbReference type="ARBA" id="ARBA00022553"/>
    </source>
</evidence>
<dbReference type="GO" id="GO:0009252">
    <property type="term" value="P:peptidoglycan biosynthetic process"/>
    <property type="evidence" value="ECO:0007669"/>
    <property type="project" value="UniProtKB-ARBA"/>
</dbReference>
<dbReference type="InterPro" id="IPR006352">
    <property type="entry name" value="GlmM_bact"/>
</dbReference>
<dbReference type="GO" id="GO:0004615">
    <property type="term" value="F:phosphomannomutase activity"/>
    <property type="evidence" value="ECO:0007669"/>
    <property type="project" value="TreeGrafter"/>
</dbReference>
<name>A0A1V0GTP1_9RHOB</name>
<evidence type="ECO:0000259" key="10">
    <source>
        <dbReference type="Pfam" id="PF02878"/>
    </source>
</evidence>
<organism evidence="13 14">
    <name type="scientific">Paracoccus yeei</name>
    <dbReference type="NCBI Taxonomy" id="147645"/>
    <lineage>
        <taxon>Bacteria</taxon>
        <taxon>Pseudomonadati</taxon>
        <taxon>Pseudomonadota</taxon>
        <taxon>Alphaproteobacteria</taxon>
        <taxon>Rhodobacterales</taxon>
        <taxon>Paracoccaceae</taxon>
        <taxon>Paracoccus</taxon>
    </lineage>
</organism>
<dbReference type="EC" id="5.4.2.10" evidence="6 8"/>
<dbReference type="NCBIfam" id="TIGR01455">
    <property type="entry name" value="glmM"/>
    <property type="match status" value="1"/>
</dbReference>
<feature type="domain" description="Alpha-D-phosphohexomutase C-terminal" evidence="9">
    <location>
        <begin position="376"/>
        <end position="442"/>
    </location>
</feature>
<comment type="catalytic activity">
    <reaction evidence="6 8">
        <text>alpha-D-glucosamine 1-phosphate = D-glucosamine 6-phosphate</text>
        <dbReference type="Rhea" id="RHEA:23424"/>
        <dbReference type="ChEBI" id="CHEBI:58516"/>
        <dbReference type="ChEBI" id="CHEBI:58725"/>
        <dbReference type="EC" id="5.4.2.10"/>
    </reaction>
</comment>
<evidence type="ECO:0000313" key="14">
    <source>
        <dbReference type="Proteomes" id="UP000191257"/>
    </source>
</evidence>
<feature type="domain" description="Alpha-D-phosphohexomutase alpha/beta/alpha" evidence="10">
    <location>
        <begin position="4"/>
        <end position="136"/>
    </location>
</feature>
<dbReference type="RefSeq" id="WP_080621807.1">
    <property type="nucleotide sequence ID" value="NZ_CAWMZI010000001.1"/>
</dbReference>
<reference evidence="13" key="1">
    <citation type="submission" date="2017-12" db="EMBL/GenBank/DDBJ databases">
        <title>FDA dAtabase for Regulatory Grade micrObial Sequences (FDA-ARGOS): Supporting development and validation of Infectious Disease Dx tests.</title>
        <authorList>
            <person name="Campos J."/>
            <person name="Goldberg B."/>
            <person name="Tallon L."/>
            <person name="Sadzewicz L."/>
            <person name="Sengamalay N."/>
            <person name="Ott S."/>
            <person name="Godinez A."/>
            <person name="Nagaraj S."/>
            <person name="Vyas G."/>
            <person name="Aluvathingal J."/>
            <person name="Nadendla S."/>
            <person name="Geyer C."/>
            <person name="Nandy P."/>
            <person name="Hobson J."/>
            <person name="Sichtig H."/>
        </authorList>
    </citation>
    <scope>NUCLEOTIDE SEQUENCE</scope>
    <source>
        <strain evidence="13">FDAARGOS_252</strain>
    </source>
</reference>
<dbReference type="NCBIfam" id="NF008139">
    <property type="entry name" value="PRK10887.1"/>
    <property type="match status" value="1"/>
</dbReference>
<feature type="binding site" evidence="6">
    <location>
        <position position="245"/>
    </location>
    <ligand>
        <name>Mg(2+)</name>
        <dbReference type="ChEBI" id="CHEBI:18420"/>
    </ligand>
</feature>
<dbReference type="GO" id="GO:0000287">
    <property type="term" value="F:magnesium ion binding"/>
    <property type="evidence" value="ECO:0007669"/>
    <property type="project" value="UniProtKB-UniRule"/>
</dbReference>
<feature type="domain" description="Alpha-D-phosphohexomutase alpha/beta/alpha" evidence="12">
    <location>
        <begin position="260"/>
        <end position="369"/>
    </location>
</feature>
<dbReference type="InterPro" id="IPR005845">
    <property type="entry name" value="A-D-PHexomutase_a/b/a-II"/>
</dbReference>
<keyword evidence="5 6" id="KW-0413">Isomerase</keyword>
<evidence type="ECO:0000256" key="4">
    <source>
        <dbReference type="ARBA" id="ARBA00022842"/>
    </source>
</evidence>
<evidence type="ECO:0000259" key="12">
    <source>
        <dbReference type="Pfam" id="PF02880"/>
    </source>
</evidence>
<comment type="cofactor">
    <cofactor evidence="6">
        <name>Mg(2+)</name>
        <dbReference type="ChEBI" id="CHEBI:18420"/>
    </cofactor>
    <text evidence="6">Binds 1 Mg(2+) ion per subunit.</text>
</comment>
<dbReference type="GO" id="GO:0006048">
    <property type="term" value="P:UDP-N-acetylglucosamine biosynthetic process"/>
    <property type="evidence" value="ECO:0007669"/>
    <property type="project" value="TreeGrafter"/>
</dbReference>
<dbReference type="Pfam" id="PF02878">
    <property type="entry name" value="PGM_PMM_I"/>
    <property type="match status" value="1"/>
</dbReference>
<dbReference type="FunFam" id="3.40.120.10:FF:000001">
    <property type="entry name" value="Phosphoglucosamine mutase"/>
    <property type="match status" value="1"/>
</dbReference>
<feature type="modified residue" description="Phosphoserine" evidence="6">
    <location>
        <position position="104"/>
    </location>
</feature>
<keyword evidence="3 6" id="KW-0479">Metal-binding</keyword>
<dbReference type="InterPro" id="IPR036900">
    <property type="entry name" value="A-D-PHexomutase_C_sf"/>
</dbReference>
<dbReference type="CDD" id="cd05802">
    <property type="entry name" value="GlmM"/>
    <property type="match status" value="1"/>
</dbReference>
<evidence type="ECO:0000256" key="1">
    <source>
        <dbReference type="ARBA" id="ARBA00010231"/>
    </source>
</evidence>
<evidence type="ECO:0000256" key="8">
    <source>
        <dbReference type="RuleBase" id="RU004327"/>
    </source>
</evidence>
<accession>A0A1V0GTP1</accession>
<comment type="similarity">
    <text evidence="1 6 7">Belongs to the phosphohexose mutase family.</text>
</comment>
<dbReference type="Pfam" id="PF02880">
    <property type="entry name" value="PGM_PMM_III"/>
    <property type="match status" value="1"/>
</dbReference>
<dbReference type="InterPro" id="IPR050060">
    <property type="entry name" value="Phosphoglucosamine_mutase"/>
</dbReference>
<dbReference type="InterPro" id="IPR005843">
    <property type="entry name" value="A-D-PHexomutase_C"/>
</dbReference>
<evidence type="ECO:0000256" key="6">
    <source>
        <dbReference type="HAMAP-Rule" id="MF_01554"/>
    </source>
</evidence>
<proteinExistence type="inferred from homology"/>
<dbReference type="STRING" id="147645.A6J80_13195"/>
<gene>
    <name evidence="6" type="primary">glmM</name>
    <name evidence="13" type="ORF">A6J80_13195</name>
</gene>
<evidence type="ECO:0000259" key="11">
    <source>
        <dbReference type="Pfam" id="PF02879"/>
    </source>
</evidence>
<dbReference type="eggNOG" id="COG1109">
    <property type="taxonomic scope" value="Bacteria"/>
</dbReference>
<dbReference type="PRINTS" id="PR00509">
    <property type="entry name" value="PGMPMM"/>
</dbReference>
<evidence type="ECO:0000259" key="9">
    <source>
        <dbReference type="Pfam" id="PF00408"/>
    </source>
</evidence>
<feature type="binding site" description="via phosphate group" evidence="6">
    <location>
        <position position="104"/>
    </location>
    <ligand>
        <name>Mg(2+)</name>
        <dbReference type="ChEBI" id="CHEBI:18420"/>
    </ligand>
</feature>
<evidence type="ECO:0000313" key="13">
    <source>
        <dbReference type="EMBL" id="ARC37207.1"/>
    </source>
</evidence>
<keyword evidence="4 6" id="KW-0460">Magnesium</keyword>
<dbReference type="InterPro" id="IPR005844">
    <property type="entry name" value="A-D-PHexomutase_a/b/a-I"/>
</dbReference>
<dbReference type="EMBL" id="CP020442">
    <property type="protein sequence ID" value="ARC37207.1"/>
    <property type="molecule type" value="Genomic_DNA"/>
</dbReference>
<dbReference type="KEGG" id="pye:A6J80_13195"/>
<dbReference type="GO" id="GO:0005829">
    <property type="term" value="C:cytosol"/>
    <property type="evidence" value="ECO:0007669"/>
    <property type="project" value="TreeGrafter"/>
</dbReference>
<dbReference type="Pfam" id="PF00408">
    <property type="entry name" value="PGM_PMM_IV"/>
    <property type="match status" value="1"/>
</dbReference>
<dbReference type="Proteomes" id="UP000191257">
    <property type="component" value="Chromosome"/>
</dbReference>
<dbReference type="AlphaFoldDB" id="A0A1V0GTP1"/>
<dbReference type="FunFam" id="3.30.310.50:FF:000001">
    <property type="entry name" value="Phosphoglucosamine mutase"/>
    <property type="match status" value="1"/>
</dbReference>
<dbReference type="SUPFAM" id="SSF55957">
    <property type="entry name" value="Phosphoglucomutase, C-terminal domain"/>
    <property type="match status" value="1"/>
</dbReference>
<feature type="binding site" evidence="6">
    <location>
        <position position="247"/>
    </location>
    <ligand>
        <name>Mg(2+)</name>
        <dbReference type="ChEBI" id="CHEBI:18420"/>
    </ligand>
</feature>
<dbReference type="PROSITE" id="PS00710">
    <property type="entry name" value="PGM_PMM"/>
    <property type="match status" value="1"/>
</dbReference>
<dbReference type="InterPro" id="IPR005841">
    <property type="entry name" value="Alpha-D-phosphohexomutase_SF"/>
</dbReference>
<sequence>MSSRKLFGTDGVRGRANSHPMTAELALRLGAAAGRYFRRGGQDHHRVVIGKDTRLSGYMLENALTAGLTSTGMNVLLLGPVPTPAVGYLTRSMRADLGIMISASHNPAADNGIKFFGPDGFKLSDEAEAEIERIVAGAIDLAQPQNIGRAKRIDDGRGRYVEYAKTTFPAGQRLEGLKVVIDCANGAAYRAAPDVLWELGAEVIPLGVHPNGNNINEGVGSTHPEACARAVLEHGADLGISLDGDADRVMIIDEKGQVADGDQIMALLAGRWADQGRLRGGALVATVMSNLGLERFLQDRGLRLERTAVGDRYVVERMRGAGFNLGGEQSGHIVMTDYATTGDGLIAGLQFLAALSDSGRCASDLVAQFQPVPQMLKNVRYAQGADPLSAEAVKAEIARAEARLNGQGRVLIRKSGTEPLIRVMAEAEDEHVLREVVDGIVAAVEKEA</sequence>
<evidence type="ECO:0000256" key="5">
    <source>
        <dbReference type="ARBA" id="ARBA00023235"/>
    </source>
</evidence>
<dbReference type="Pfam" id="PF02879">
    <property type="entry name" value="PGM_PMM_II"/>
    <property type="match status" value="1"/>
</dbReference>
<dbReference type="Gene3D" id="3.30.310.50">
    <property type="entry name" value="Alpha-D-phosphohexomutase, C-terminal domain"/>
    <property type="match status" value="1"/>
</dbReference>
<feature type="domain" description="Alpha-D-phosphohexomutase alpha/beta/alpha" evidence="11">
    <location>
        <begin position="159"/>
        <end position="256"/>
    </location>
</feature>
<dbReference type="InterPro" id="IPR016055">
    <property type="entry name" value="A-D-PHexomutase_a/b/a-I/II/III"/>
</dbReference>
<evidence type="ECO:0000256" key="7">
    <source>
        <dbReference type="RuleBase" id="RU004326"/>
    </source>
</evidence>
<dbReference type="HAMAP" id="MF_01554_B">
    <property type="entry name" value="GlmM_B"/>
    <property type="match status" value="1"/>
</dbReference>
<dbReference type="InterPro" id="IPR016066">
    <property type="entry name" value="A-D-PHexomutase_CS"/>
</dbReference>